<dbReference type="InterPro" id="IPR030374">
    <property type="entry name" value="PABS"/>
</dbReference>
<dbReference type="Gene3D" id="2.30.140.10">
    <property type="entry name" value="Spermidine synthase, tetramerisation domain"/>
    <property type="match status" value="1"/>
</dbReference>
<dbReference type="GO" id="GO:0006596">
    <property type="term" value="P:polyamine biosynthetic process"/>
    <property type="evidence" value="ECO:0007669"/>
    <property type="project" value="UniProtKB-UniRule"/>
</dbReference>
<dbReference type="GO" id="GO:0010487">
    <property type="term" value="F:thermospermine synthase activity"/>
    <property type="evidence" value="ECO:0007669"/>
    <property type="project" value="UniProtKB-EC"/>
</dbReference>
<dbReference type="EC" id="2.5.1.79" evidence="6"/>
<dbReference type="Gene3D" id="3.40.50.150">
    <property type="entry name" value="Vaccinia Virus protein VP39"/>
    <property type="match status" value="1"/>
</dbReference>
<organism evidence="9 10">
    <name type="scientific">Galdieria yellowstonensis</name>
    <dbReference type="NCBI Taxonomy" id="3028027"/>
    <lineage>
        <taxon>Eukaryota</taxon>
        <taxon>Rhodophyta</taxon>
        <taxon>Bangiophyceae</taxon>
        <taxon>Galdieriales</taxon>
        <taxon>Galdieriaceae</taxon>
        <taxon>Galdieria</taxon>
    </lineage>
</organism>
<dbReference type="PANTHER" id="PTHR43317:SF1">
    <property type="entry name" value="THERMOSPERMINE SYNTHASE ACAULIS5"/>
    <property type="match status" value="1"/>
</dbReference>
<evidence type="ECO:0000313" key="9">
    <source>
        <dbReference type="EMBL" id="KAK4522522.1"/>
    </source>
</evidence>
<proteinExistence type="inferred from homology"/>
<dbReference type="CDD" id="cd02440">
    <property type="entry name" value="AdoMet_MTases"/>
    <property type="match status" value="1"/>
</dbReference>
<dbReference type="AlphaFoldDB" id="A0AAV9I7E5"/>
<comment type="similarity">
    <text evidence="1">Belongs to the spermidine/spermine synthase family.</text>
</comment>
<evidence type="ECO:0000256" key="2">
    <source>
        <dbReference type="ARBA" id="ARBA00022490"/>
    </source>
</evidence>
<comment type="caution">
    <text evidence="9">The sequence shown here is derived from an EMBL/GenBank/DDBJ whole genome shotgun (WGS) entry which is preliminary data.</text>
</comment>
<dbReference type="Pfam" id="PF01564">
    <property type="entry name" value="Spermine_synth"/>
    <property type="match status" value="1"/>
</dbReference>
<evidence type="ECO:0000313" key="10">
    <source>
        <dbReference type="Proteomes" id="UP001300502"/>
    </source>
</evidence>
<gene>
    <name evidence="9" type="ORF">GAYE_PCTG10G0412</name>
</gene>
<evidence type="ECO:0000256" key="5">
    <source>
        <dbReference type="ARBA" id="ARBA00048874"/>
    </source>
</evidence>
<evidence type="ECO:0000256" key="4">
    <source>
        <dbReference type="ARBA" id="ARBA00023115"/>
    </source>
</evidence>
<protein>
    <recommendedName>
        <fullName evidence="6">thermospermine synthase</fullName>
        <ecNumber evidence="6">2.5.1.79</ecNumber>
    </recommendedName>
</protein>
<dbReference type="InterPro" id="IPR035246">
    <property type="entry name" value="Spermidine_synt_N"/>
</dbReference>
<comment type="catalytic activity">
    <reaction evidence="5">
        <text>S-adenosyl 3-(methylsulfanyl)propylamine + spermidine = thermospermine + S-methyl-5'-thioadenosine + H(+)</text>
        <dbReference type="Rhea" id="RHEA:30515"/>
        <dbReference type="ChEBI" id="CHEBI:15378"/>
        <dbReference type="ChEBI" id="CHEBI:17509"/>
        <dbReference type="ChEBI" id="CHEBI:57443"/>
        <dbReference type="ChEBI" id="CHEBI:57834"/>
        <dbReference type="ChEBI" id="CHEBI:59903"/>
        <dbReference type="EC" id="2.5.1.79"/>
    </reaction>
</comment>
<keyword evidence="3 7" id="KW-0808">Transferase</keyword>
<reference evidence="9 10" key="1">
    <citation type="submission" date="2022-07" db="EMBL/GenBank/DDBJ databases">
        <title>Genome-wide signatures of adaptation to extreme environments.</title>
        <authorList>
            <person name="Cho C.H."/>
            <person name="Yoon H.S."/>
        </authorList>
    </citation>
    <scope>NUCLEOTIDE SEQUENCE [LARGE SCALE GENOMIC DNA]</scope>
    <source>
        <strain evidence="9 10">108.79 E11</strain>
    </source>
</reference>
<dbReference type="PROSITE" id="PS51006">
    <property type="entry name" value="PABS_2"/>
    <property type="match status" value="1"/>
</dbReference>
<dbReference type="SUPFAM" id="SSF53335">
    <property type="entry name" value="S-adenosyl-L-methionine-dependent methyltransferases"/>
    <property type="match status" value="1"/>
</dbReference>
<dbReference type="InterPro" id="IPR037163">
    <property type="entry name" value="Spermidine_synt_N_sf"/>
</dbReference>
<dbReference type="EMBL" id="JANCYU010000006">
    <property type="protein sequence ID" value="KAK4522522.1"/>
    <property type="molecule type" value="Genomic_DNA"/>
</dbReference>
<evidence type="ECO:0000259" key="8">
    <source>
        <dbReference type="PROSITE" id="PS51006"/>
    </source>
</evidence>
<feature type="active site" description="Proton acceptor" evidence="7">
    <location>
        <position position="163"/>
    </location>
</feature>
<dbReference type="InterPro" id="IPR030373">
    <property type="entry name" value="PABS_CS"/>
</dbReference>
<dbReference type="FunFam" id="3.40.50.150:FF:000088">
    <property type="entry name" value="Polyamine aminopropyltransferase"/>
    <property type="match status" value="1"/>
</dbReference>
<evidence type="ECO:0000256" key="3">
    <source>
        <dbReference type="ARBA" id="ARBA00022679"/>
    </source>
</evidence>
<dbReference type="PANTHER" id="PTHR43317">
    <property type="entry name" value="THERMOSPERMINE SYNTHASE ACAULIS5"/>
    <property type="match status" value="1"/>
</dbReference>
<evidence type="ECO:0000256" key="7">
    <source>
        <dbReference type="PROSITE-ProRule" id="PRU00354"/>
    </source>
</evidence>
<sequence>MTGALLKSSLWHTEYLNPFIVFQHGITQIILSRKTRFQDMLIVRTGAYGKALILDGKLQVAVEDEFFYHEPLVHVPAVLHGSPRSVLVLGGGDGCTIREVLKWNSVERVVLVDIDEEVVRACEEFLPELHQGAFQDPRLKCFFEDGLKFIDKCNEKFDLIISDLTDPLEDGPSFFLFTEEFFRKVKTLLNLGGIFVTQAASVSLPEEPLHPRIVKTLSKVYSHVDSIHSFIGSYGSPIGFAMASDKPLETDLSRPHIEEILYSHVNRDSLKLLDGRSFQGFVGTPLILRRAIEKETISYSEQHVPKAFGGQHVEHAEYVIVCTSDQGDMNILPSFYCYPT</sequence>
<accession>A0AAV9I7E5</accession>
<evidence type="ECO:0000256" key="1">
    <source>
        <dbReference type="ARBA" id="ARBA00007867"/>
    </source>
</evidence>
<dbReference type="PROSITE" id="PS01330">
    <property type="entry name" value="PABS_1"/>
    <property type="match status" value="1"/>
</dbReference>
<evidence type="ECO:0000256" key="6">
    <source>
        <dbReference type="ARBA" id="ARBA00049721"/>
    </source>
</evidence>
<keyword evidence="4 7" id="KW-0620">Polyamine biosynthesis</keyword>
<feature type="domain" description="PABS" evidence="8">
    <location>
        <begin position="9"/>
        <end position="245"/>
    </location>
</feature>
<dbReference type="Pfam" id="PF17284">
    <property type="entry name" value="Spermine_synt_N"/>
    <property type="match status" value="1"/>
</dbReference>
<name>A0AAV9I7E5_9RHOD</name>
<keyword evidence="2" id="KW-0963">Cytoplasm</keyword>
<dbReference type="InterPro" id="IPR029063">
    <property type="entry name" value="SAM-dependent_MTases_sf"/>
</dbReference>
<dbReference type="Proteomes" id="UP001300502">
    <property type="component" value="Unassembled WGS sequence"/>
</dbReference>
<dbReference type="InterPro" id="IPR001045">
    <property type="entry name" value="Spermi_synthase"/>
</dbReference>
<dbReference type="HAMAP" id="MF_00198">
    <property type="entry name" value="Spermidine_synth"/>
    <property type="match status" value="1"/>
</dbReference>
<keyword evidence="10" id="KW-1185">Reference proteome</keyword>